<keyword evidence="3" id="KW-1185">Reference proteome</keyword>
<accession>A0A136A230</accession>
<dbReference type="RefSeq" id="WP_068376454.1">
    <property type="nucleotide sequence ID" value="NZ_LSNE01000005.1"/>
</dbReference>
<dbReference type="AlphaFoldDB" id="A0A136A230"/>
<dbReference type="GO" id="GO:0006508">
    <property type="term" value="P:proteolysis"/>
    <property type="evidence" value="ECO:0007669"/>
    <property type="project" value="InterPro"/>
</dbReference>
<feature type="domain" description="Peptidase M28" evidence="1">
    <location>
        <begin position="100"/>
        <end position="302"/>
    </location>
</feature>
<dbReference type="PANTHER" id="PTHR12147:SF26">
    <property type="entry name" value="PEPTIDASE M28 DOMAIN-CONTAINING PROTEIN"/>
    <property type="match status" value="1"/>
</dbReference>
<evidence type="ECO:0000313" key="2">
    <source>
        <dbReference type="EMBL" id="KXI29263.1"/>
    </source>
</evidence>
<dbReference type="Proteomes" id="UP000070299">
    <property type="component" value="Unassembled WGS sequence"/>
</dbReference>
<reference evidence="3" key="1">
    <citation type="submission" date="2016-02" db="EMBL/GenBank/DDBJ databases">
        <authorList>
            <person name="Schultz-Johansen M."/>
            <person name="Glaring M.A."/>
            <person name="Bech P.K."/>
            <person name="Stougaard P."/>
        </authorList>
    </citation>
    <scope>NUCLEOTIDE SEQUENCE [LARGE SCALE GENOMIC DNA]</scope>
    <source>
        <strain evidence="3">S66</strain>
    </source>
</reference>
<gene>
    <name evidence="2" type="ORF">AX660_14050</name>
</gene>
<dbReference type="InterPro" id="IPR007484">
    <property type="entry name" value="Peptidase_M28"/>
</dbReference>
<evidence type="ECO:0000313" key="3">
    <source>
        <dbReference type="Proteomes" id="UP000070299"/>
    </source>
</evidence>
<dbReference type="Gene3D" id="3.40.630.10">
    <property type="entry name" value="Zn peptidases"/>
    <property type="match status" value="1"/>
</dbReference>
<protein>
    <recommendedName>
        <fullName evidence="1">Peptidase M28 domain-containing protein</fullName>
    </recommendedName>
</protein>
<dbReference type="Pfam" id="PF04389">
    <property type="entry name" value="Peptidase_M28"/>
    <property type="match status" value="1"/>
</dbReference>
<proteinExistence type="predicted"/>
<dbReference type="STRING" id="1799789.AX660_14050"/>
<comment type="caution">
    <text evidence="2">The sequence shown here is derived from an EMBL/GenBank/DDBJ whole genome shotgun (WGS) entry which is preliminary data.</text>
</comment>
<dbReference type="OrthoDB" id="1521787at2"/>
<evidence type="ECO:0000259" key="1">
    <source>
        <dbReference type="Pfam" id="PF04389"/>
    </source>
</evidence>
<dbReference type="SUPFAM" id="SSF53187">
    <property type="entry name" value="Zn-dependent exopeptidases"/>
    <property type="match status" value="1"/>
</dbReference>
<dbReference type="EMBL" id="LSNE01000005">
    <property type="protein sequence ID" value="KXI29263.1"/>
    <property type="molecule type" value="Genomic_DNA"/>
</dbReference>
<dbReference type="InterPro" id="IPR045175">
    <property type="entry name" value="M28_fam"/>
</dbReference>
<organism evidence="2 3">
    <name type="scientific">Paraglaciecola hydrolytica</name>
    <dbReference type="NCBI Taxonomy" id="1799789"/>
    <lineage>
        <taxon>Bacteria</taxon>
        <taxon>Pseudomonadati</taxon>
        <taxon>Pseudomonadota</taxon>
        <taxon>Gammaproteobacteria</taxon>
        <taxon>Alteromonadales</taxon>
        <taxon>Alteromonadaceae</taxon>
        <taxon>Paraglaciecola</taxon>
    </lineage>
</organism>
<sequence>MGYRQYPLVLMMLALPLQAKDCRDISLFNSINTEQLWQDFSKLADEGMEGRLTGSQGAKKAQEYIQHRFHEIGLETFPQYLTYQQPFHYPNDASTNEGTNLIGWLQGVRFPEYYIVITAHFDHLGKKGGKIFYGADDNASGVAALLALAGTLSHQSSPYSVIFVATDAEESGLYGAKAFVRNSPVALNNIVLNINLDMLAEGGRRMRLYVTSSIGNDKLDNGIQQVIAKAGLCLVKGHRSSLGSRSELQKVNWRKASDHAAFAKQAIPYLFIGGDTHVRYHTPEDRVEQIDRVFYTAATETAWLVLQQFNHE</sequence>
<dbReference type="PANTHER" id="PTHR12147">
    <property type="entry name" value="METALLOPEPTIDASE M28 FAMILY MEMBER"/>
    <property type="match status" value="1"/>
</dbReference>
<name>A0A136A230_9ALTE</name>
<dbReference type="GO" id="GO:0008235">
    <property type="term" value="F:metalloexopeptidase activity"/>
    <property type="evidence" value="ECO:0007669"/>
    <property type="project" value="InterPro"/>
</dbReference>